<dbReference type="RefSeq" id="WP_131980047.1">
    <property type="nucleotide sequence ID" value="NZ_SMKL01000008.1"/>
</dbReference>
<dbReference type="EMBL" id="SMKL01000008">
    <property type="protein sequence ID" value="TDC53577.1"/>
    <property type="molecule type" value="Genomic_DNA"/>
</dbReference>
<evidence type="ECO:0000313" key="1">
    <source>
        <dbReference type="EMBL" id="TDC53577.1"/>
    </source>
</evidence>
<accession>A0A4R4RU29</accession>
<dbReference type="OrthoDB" id="5902829at2"/>
<gene>
    <name evidence="1" type="ORF">E1212_05225</name>
</gene>
<dbReference type="SUPFAM" id="SSF53474">
    <property type="entry name" value="alpha/beta-Hydrolases"/>
    <property type="match status" value="1"/>
</dbReference>
<dbReference type="Gene3D" id="3.40.50.1820">
    <property type="entry name" value="alpha/beta hydrolase"/>
    <property type="match status" value="1"/>
</dbReference>
<dbReference type="AlphaFoldDB" id="A0A4R4RU29"/>
<dbReference type="PANTHER" id="PTHR47751">
    <property type="entry name" value="SUPERFAMILY HYDROLASE, PUTATIVE (AFU_ORTHOLOGUE AFUA_2G16580)-RELATED"/>
    <property type="match status" value="1"/>
</dbReference>
<reference evidence="1 2" key="1">
    <citation type="submission" date="2019-02" db="EMBL/GenBank/DDBJ databases">
        <title>Draft genome sequences of novel Actinobacteria.</title>
        <authorList>
            <person name="Sahin N."/>
            <person name="Ay H."/>
            <person name="Saygin H."/>
        </authorList>
    </citation>
    <scope>NUCLEOTIDE SEQUENCE [LARGE SCALE GENOMIC DNA]</scope>
    <source>
        <strain evidence="1 2">KC603</strain>
    </source>
</reference>
<proteinExistence type="predicted"/>
<dbReference type="Proteomes" id="UP000295621">
    <property type="component" value="Unassembled WGS sequence"/>
</dbReference>
<comment type="caution">
    <text evidence="1">The sequence shown here is derived from an EMBL/GenBank/DDBJ whole genome shotgun (WGS) entry which is preliminary data.</text>
</comment>
<organism evidence="1 2">
    <name type="scientific">Jiangella ureilytica</name>
    <dbReference type="NCBI Taxonomy" id="2530374"/>
    <lineage>
        <taxon>Bacteria</taxon>
        <taxon>Bacillati</taxon>
        <taxon>Actinomycetota</taxon>
        <taxon>Actinomycetes</taxon>
        <taxon>Jiangellales</taxon>
        <taxon>Jiangellaceae</taxon>
        <taxon>Jiangella</taxon>
    </lineage>
</organism>
<dbReference type="InterPro" id="IPR051411">
    <property type="entry name" value="Polyketide_trans_af380"/>
</dbReference>
<dbReference type="InterPro" id="IPR029058">
    <property type="entry name" value="AB_hydrolase_fold"/>
</dbReference>
<dbReference type="PANTHER" id="PTHR47751:SF1">
    <property type="entry name" value="SUPERFAMILY HYDROLASE, PUTATIVE (AFU_ORTHOLOGUE AFUA_2G16580)-RELATED"/>
    <property type="match status" value="1"/>
</dbReference>
<evidence type="ECO:0000313" key="2">
    <source>
        <dbReference type="Proteomes" id="UP000295621"/>
    </source>
</evidence>
<sequence length="302" mass="31681">MTTFPVVFESNGALLAGRVHRSGDDLLERQPAVLVTGSWLTVKEQMADHYAAALAARGYTAITFDFAGWGESGGEPRQLELPSRKIADIAAAARFAASLSFVRPGGVGHVGVCASAQYALAAIAAGAPIASFGSVAGWFHDTASVAPFYGGVDGVRDRLERAAVALGVLRRDGSVVTVPAYEAGNDRAGMFLEMDYYANPARGAVPAWRNEMAEASWLPWLTFDGLSAADAVSVPTLFVHSSGCVFPDHIEALRGRLGGPAEVAWGEGTQIDFYDQPDQVAFAVEALDAHLTATLGGPRPSA</sequence>
<keyword evidence="2" id="KW-1185">Reference proteome</keyword>
<protein>
    <submittedName>
        <fullName evidence="1">Lysophospholipase</fullName>
    </submittedName>
</protein>
<name>A0A4R4RU29_9ACTN</name>
<dbReference type="Gene3D" id="1.10.10.800">
    <property type="match status" value="1"/>
</dbReference>